<gene>
    <name evidence="9" type="ORF">US54_C0071G0009</name>
</gene>
<name>A0A0G0H2H4_9BACT</name>
<dbReference type="GO" id="GO:0009003">
    <property type="term" value="F:signal peptidase activity"/>
    <property type="evidence" value="ECO:0007669"/>
    <property type="project" value="UniProtKB-EC"/>
</dbReference>
<keyword evidence="3 7" id="KW-0812">Transmembrane</keyword>
<evidence type="ECO:0000256" key="3">
    <source>
        <dbReference type="ARBA" id="ARBA00022692"/>
    </source>
</evidence>
<feature type="transmembrane region" description="Helical" evidence="7">
    <location>
        <begin position="104"/>
        <end position="124"/>
    </location>
</feature>
<evidence type="ECO:0000256" key="7">
    <source>
        <dbReference type="SAM" id="Phobius"/>
    </source>
</evidence>
<organism evidence="9 10">
    <name type="scientific">Candidatus Roizmanbacteria bacterium GW2011_GWA2_37_7</name>
    <dbReference type="NCBI Taxonomy" id="1618481"/>
    <lineage>
        <taxon>Bacteria</taxon>
        <taxon>Candidatus Roizmaniibacteriota</taxon>
    </lineage>
</organism>
<sequence length="145" mass="16658">MKFIGKSSGKSMLPIINPGDKLFIEETNIKSLKIGEIIVFYDKGKLISHRIIKKRNGRIIAKGDNSPFPDKKMISNEIFGRVVKITGKKGYIDLRTQKANLLKYVFLFYSVISGYLPLLVYKILTKILRGRKFMVEVMKERSNDN</sequence>
<dbReference type="GO" id="GO:0016020">
    <property type="term" value="C:membrane"/>
    <property type="evidence" value="ECO:0007669"/>
    <property type="project" value="UniProtKB-SubCell"/>
</dbReference>
<evidence type="ECO:0000259" key="8">
    <source>
        <dbReference type="Pfam" id="PF00717"/>
    </source>
</evidence>
<dbReference type="GO" id="GO:0004252">
    <property type="term" value="F:serine-type endopeptidase activity"/>
    <property type="evidence" value="ECO:0007669"/>
    <property type="project" value="UniProtKB-UniRule"/>
</dbReference>
<dbReference type="InterPro" id="IPR036286">
    <property type="entry name" value="LexA/Signal_pep-like_sf"/>
</dbReference>
<evidence type="ECO:0000256" key="1">
    <source>
        <dbReference type="ARBA" id="ARBA00004370"/>
    </source>
</evidence>
<feature type="domain" description="Peptidase S24/S26A/S26B/S26C" evidence="8">
    <location>
        <begin position="6"/>
        <end position="83"/>
    </location>
</feature>
<proteinExistence type="predicted"/>
<evidence type="ECO:0000313" key="9">
    <source>
        <dbReference type="EMBL" id="KKQ36367.1"/>
    </source>
</evidence>
<dbReference type="SUPFAM" id="SSF51306">
    <property type="entry name" value="LexA/Signal peptidase"/>
    <property type="match status" value="1"/>
</dbReference>
<evidence type="ECO:0000313" key="10">
    <source>
        <dbReference type="Proteomes" id="UP000034471"/>
    </source>
</evidence>
<keyword evidence="5 7" id="KW-0472">Membrane</keyword>
<dbReference type="AlphaFoldDB" id="A0A0G0H2H4"/>
<protein>
    <recommendedName>
        <fullName evidence="6">Signal peptidase I</fullName>
        <ecNumber evidence="6">3.4.21.89</ecNumber>
    </recommendedName>
</protein>
<dbReference type="STRING" id="1618481.US54_C0071G0009"/>
<keyword evidence="2" id="KW-0645">Protease</keyword>
<dbReference type="InterPro" id="IPR015927">
    <property type="entry name" value="Peptidase_S24_S26A/B/C"/>
</dbReference>
<dbReference type="EC" id="3.4.21.89" evidence="6"/>
<comment type="subcellular location">
    <subcellularLocation>
        <location evidence="1">Membrane</location>
    </subcellularLocation>
</comment>
<dbReference type="Pfam" id="PF00717">
    <property type="entry name" value="Peptidase_S24"/>
    <property type="match status" value="1"/>
</dbReference>
<dbReference type="CDD" id="cd06462">
    <property type="entry name" value="Peptidase_S24_S26"/>
    <property type="match status" value="1"/>
</dbReference>
<dbReference type="NCBIfam" id="TIGR02228">
    <property type="entry name" value="sigpep_I_arch"/>
    <property type="match status" value="1"/>
</dbReference>
<keyword evidence="4 7" id="KW-1133">Transmembrane helix</keyword>
<dbReference type="GO" id="GO:0006465">
    <property type="term" value="P:signal peptide processing"/>
    <property type="evidence" value="ECO:0007669"/>
    <property type="project" value="UniProtKB-UniRule"/>
</dbReference>
<evidence type="ECO:0000256" key="4">
    <source>
        <dbReference type="ARBA" id="ARBA00022989"/>
    </source>
</evidence>
<comment type="caution">
    <text evidence="9">The sequence shown here is derived from an EMBL/GenBank/DDBJ whole genome shotgun (WGS) entry which is preliminary data.</text>
</comment>
<dbReference type="InterPro" id="IPR001733">
    <property type="entry name" value="Peptidase_S26B"/>
</dbReference>
<keyword evidence="2" id="KW-0378">Hydrolase</keyword>
<accession>A0A0G0H2H4</accession>
<evidence type="ECO:0000256" key="2">
    <source>
        <dbReference type="ARBA" id="ARBA00022670"/>
    </source>
</evidence>
<dbReference type="Proteomes" id="UP000034471">
    <property type="component" value="Unassembled WGS sequence"/>
</dbReference>
<dbReference type="Gene3D" id="2.10.109.10">
    <property type="entry name" value="Umud Fragment, subunit A"/>
    <property type="match status" value="1"/>
</dbReference>
<dbReference type="EMBL" id="LBTJ01000071">
    <property type="protein sequence ID" value="KKQ36367.1"/>
    <property type="molecule type" value="Genomic_DNA"/>
</dbReference>
<evidence type="ECO:0000256" key="5">
    <source>
        <dbReference type="ARBA" id="ARBA00023136"/>
    </source>
</evidence>
<reference evidence="9 10" key="1">
    <citation type="journal article" date="2015" name="Nature">
        <title>rRNA introns, odd ribosomes, and small enigmatic genomes across a large radiation of phyla.</title>
        <authorList>
            <person name="Brown C.T."/>
            <person name="Hug L.A."/>
            <person name="Thomas B.C."/>
            <person name="Sharon I."/>
            <person name="Castelle C.J."/>
            <person name="Singh A."/>
            <person name="Wilkins M.J."/>
            <person name="Williams K.H."/>
            <person name="Banfield J.F."/>
        </authorList>
    </citation>
    <scope>NUCLEOTIDE SEQUENCE [LARGE SCALE GENOMIC DNA]</scope>
</reference>
<evidence type="ECO:0000256" key="6">
    <source>
        <dbReference type="NCBIfam" id="TIGR02228"/>
    </source>
</evidence>